<feature type="transmembrane region" description="Helical" evidence="1">
    <location>
        <begin position="242"/>
        <end position="261"/>
    </location>
</feature>
<dbReference type="AlphaFoldDB" id="A0A1M6AKH1"/>
<keyword evidence="1" id="KW-0812">Transmembrane</keyword>
<dbReference type="STRING" id="1121302.SAMN02745163_00109"/>
<name>A0A1M6AKH1_9CLOT</name>
<dbReference type="InterPro" id="IPR027783">
    <property type="entry name" value="Bacterial_PH-related"/>
</dbReference>
<dbReference type="EMBL" id="FQZB01000003">
    <property type="protein sequence ID" value="SHI37019.1"/>
    <property type="molecule type" value="Genomic_DNA"/>
</dbReference>
<dbReference type="Proteomes" id="UP000184310">
    <property type="component" value="Unassembled WGS sequence"/>
</dbReference>
<evidence type="ECO:0000256" key="1">
    <source>
        <dbReference type="SAM" id="Phobius"/>
    </source>
</evidence>
<sequence length="296" mass="34388">MKVVYKPNKGLAILELLFYIIIANGLVFILTKFIDAYIETRVIITLVIAFSIYCIYYILLDRSLKYILTDEAIEINGLWGFKKNIIKFNEIDGYLIQDGNIHGFRLSGFGRLNYCFGRCVVEKVGISHMFVTASKQIMYIHTEEMSYGISPKDIRSIEEVFISKGIEIKEFEVKKNKNVDLFKQKTFFIPFIIVSLVVIVMTLNPFVLYLMNKLPGVMPLAFNSNFTPILYGTGKQFAFKQMTYGALNMVVLFCMYYAAYFCARYDRRSAYKYIYISLILTLSFFIIQLQILGYYI</sequence>
<keyword evidence="1" id="KW-0472">Membrane</keyword>
<evidence type="ECO:0000313" key="4">
    <source>
        <dbReference type="Proteomes" id="UP000184310"/>
    </source>
</evidence>
<feature type="transmembrane region" description="Helical" evidence="1">
    <location>
        <begin position="187"/>
        <end position="211"/>
    </location>
</feature>
<protein>
    <submittedName>
        <fullName evidence="3">PH domain-containing protein</fullName>
    </submittedName>
</protein>
<proteinExistence type="predicted"/>
<keyword evidence="1" id="KW-1133">Transmembrane helix</keyword>
<dbReference type="RefSeq" id="WP_072984215.1">
    <property type="nucleotide sequence ID" value="NZ_FQZB01000003.1"/>
</dbReference>
<keyword evidence="4" id="KW-1185">Reference proteome</keyword>
<feature type="transmembrane region" description="Helical" evidence="1">
    <location>
        <begin position="12"/>
        <end position="34"/>
    </location>
</feature>
<evidence type="ECO:0000259" key="2">
    <source>
        <dbReference type="Pfam" id="PF10882"/>
    </source>
</evidence>
<dbReference type="Pfam" id="PF10882">
    <property type="entry name" value="bPH_5"/>
    <property type="match status" value="1"/>
</dbReference>
<feature type="domain" description="Bacterial Pleckstrin homology" evidence="2">
    <location>
        <begin position="64"/>
        <end position="159"/>
    </location>
</feature>
<accession>A0A1M6AKH1</accession>
<feature type="transmembrane region" description="Helical" evidence="1">
    <location>
        <begin position="273"/>
        <end position="295"/>
    </location>
</feature>
<organism evidence="3 4">
    <name type="scientific">Clostridium cavendishii DSM 21758</name>
    <dbReference type="NCBI Taxonomy" id="1121302"/>
    <lineage>
        <taxon>Bacteria</taxon>
        <taxon>Bacillati</taxon>
        <taxon>Bacillota</taxon>
        <taxon>Clostridia</taxon>
        <taxon>Eubacteriales</taxon>
        <taxon>Clostridiaceae</taxon>
        <taxon>Clostridium</taxon>
    </lineage>
</organism>
<feature type="transmembrane region" description="Helical" evidence="1">
    <location>
        <begin position="40"/>
        <end position="59"/>
    </location>
</feature>
<dbReference type="OrthoDB" id="1932057at2"/>
<reference evidence="3 4" key="1">
    <citation type="submission" date="2016-11" db="EMBL/GenBank/DDBJ databases">
        <authorList>
            <person name="Jaros S."/>
            <person name="Januszkiewicz K."/>
            <person name="Wedrychowicz H."/>
        </authorList>
    </citation>
    <scope>NUCLEOTIDE SEQUENCE [LARGE SCALE GENOMIC DNA]</scope>
    <source>
        <strain evidence="3 4">DSM 21758</strain>
    </source>
</reference>
<evidence type="ECO:0000313" key="3">
    <source>
        <dbReference type="EMBL" id="SHI37019.1"/>
    </source>
</evidence>
<gene>
    <name evidence="3" type="ORF">SAMN02745163_00109</name>
</gene>